<dbReference type="RefSeq" id="WP_184780959.1">
    <property type="nucleotide sequence ID" value="NZ_JACHMG010000001.1"/>
</dbReference>
<evidence type="ECO:0000256" key="1">
    <source>
        <dbReference type="ARBA" id="ARBA00022763"/>
    </source>
</evidence>
<dbReference type="SUPFAM" id="SSF46767">
    <property type="entry name" value="Methylated DNA-protein cysteine methyltransferase, C-terminal domain"/>
    <property type="match status" value="1"/>
</dbReference>
<dbReference type="CDD" id="cd06445">
    <property type="entry name" value="ATase"/>
    <property type="match status" value="1"/>
</dbReference>
<dbReference type="AlphaFoldDB" id="A0A840IXJ6"/>
<name>A0A840IXJ6_9PSEU</name>
<dbReference type="Gene3D" id="1.10.10.10">
    <property type="entry name" value="Winged helix-like DNA-binding domain superfamily/Winged helix DNA-binding domain"/>
    <property type="match status" value="1"/>
</dbReference>
<proteinExistence type="predicted"/>
<dbReference type="Pfam" id="PF01035">
    <property type="entry name" value="DNA_binding_1"/>
    <property type="match status" value="1"/>
</dbReference>
<protein>
    <submittedName>
        <fullName evidence="3">Alkylated DNA nucleotide flippase Atl1</fullName>
    </submittedName>
</protein>
<evidence type="ECO:0000313" key="4">
    <source>
        <dbReference type="Proteomes" id="UP000581769"/>
    </source>
</evidence>
<dbReference type="InterPro" id="IPR036217">
    <property type="entry name" value="MethylDNA_cys_MeTrfase_DNAb"/>
</dbReference>
<dbReference type="EMBL" id="JACHMG010000001">
    <property type="protein sequence ID" value="MBB4686017.1"/>
    <property type="molecule type" value="Genomic_DNA"/>
</dbReference>
<keyword evidence="1" id="KW-0227">DNA damage</keyword>
<evidence type="ECO:0000313" key="3">
    <source>
        <dbReference type="EMBL" id="MBB4686017.1"/>
    </source>
</evidence>
<sequence length="108" mass="11849">MDDELHERIRTVITGVPVGTVATYGDIAALSGAPSPRLVGRVLSEDGHDLPWHRILRANGTPAPHLAHEQLERLRAEGVLADGQRVNLRKYRWQTTPGDVRDGPAALF</sequence>
<comment type="caution">
    <text evidence="3">The sequence shown here is derived from an EMBL/GenBank/DDBJ whole genome shotgun (WGS) entry which is preliminary data.</text>
</comment>
<evidence type="ECO:0000259" key="2">
    <source>
        <dbReference type="Pfam" id="PF01035"/>
    </source>
</evidence>
<gene>
    <name evidence="3" type="ORF">BJY18_003502</name>
</gene>
<dbReference type="InterPro" id="IPR036388">
    <property type="entry name" value="WH-like_DNA-bd_sf"/>
</dbReference>
<keyword evidence="4" id="KW-1185">Reference proteome</keyword>
<dbReference type="PANTHER" id="PTHR42942">
    <property type="entry name" value="6-O-METHYLGUANINE DNA METHYLTRANSFERASE"/>
    <property type="match status" value="1"/>
</dbReference>
<dbReference type="PANTHER" id="PTHR42942:SF1">
    <property type="entry name" value="ALKYLTRANSFERASE-LIKE PROTEIN 1"/>
    <property type="match status" value="1"/>
</dbReference>
<feature type="domain" description="Methylated-DNA-[protein]-cysteine S-methyltransferase DNA binding" evidence="2">
    <location>
        <begin position="5"/>
        <end position="79"/>
    </location>
</feature>
<dbReference type="GO" id="GO:0006281">
    <property type="term" value="P:DNA repair"/>
    <property type="evidence" value="ECO:0007669"/>
    <property type="project" value="InterPro"/>
</dbReference>
<reference evidence="3 4" key="1">
    <citation type="submission" date="2020-08" db="EMBL/GenBank/DDBJ databases">
        <title>Sequencing the genomes of 1000 actinobacteria strains.</title>
        <authorList>
            <person name="Klenk H.-P."/>
        </authorList>
    </citation>
    <scope>NUCLEOTIDE SEQUENCE [LARGE SCALE GENOMIC DNA]</scope>
    <source>
        <strain evidence="3 4">DSM 45859</strain>
    </source>
</reference>
<dbReference type="GO" id="GO:0003824">
    <property type="term" value="F:catalytic activity"/>
    <property type="evidence" value="ECO:0007669"/>
    <property type="project" value="InterPro"/>
</dbReference>
<organism evidence="3 4">
    <name type="scientific">Amycolatopsis jiangsuensis</name>
    <dbReference type="NCBI Taxonomy" id="1181879"/>
    <lineage>
        <taxon>Bacteria</taxon>
        <taxon>Bacillati</taxon>
        <taxon>Actinomycetota</taxon>
        <taxon>Actinomycetes</taxon>
        <taxon>Pseudonocardiales</taxon>
        <taxon>Pseudonocardiaceae</taxon>
        <taxon>Amycolatopsis</taxon>
    </lineage>
</organism>
<dbReference type="Proteomes" id="UP000581769">
    <property type="component" value="Unassembled WGS sequence"/>
</dbReference>
<dbReference type="InterPro" id="IPR014048">
    <property type="entry name" value="MethylDNA_cys_MeTrfase_DNA-bd"/>
</dbReference>
<dbReference type="InterPro" id="IPR052520">
    <property type="entry name" value="ATL_DNA_repair"/>
</dbReference>
<accession>A0A840IXJ6</accession>